<dbReference type="GO" id="GO:0005737">
    <property type="term" value="C:cytoplasm"/>
    <property type="evidence" value="ECO:0007669"/>
    <property type="project" value="UniProtKB-SubCell"/>
</dbReference>
<dbReference type="GO" id="GO:0043093">
    <property type="term" value="P:FtsZ-dependent cytokinesis"/>
    <property type="evidence" value="ECO:0007669"/>
    <property type="project" value="UniProtKB-UniRule"/>
</dbReference>
<name>A0A3G1KR62_FORW1</name>
<dbReference type="OrthoDB" id="9815206at2"/>
<keyword evidence="2 5" id="KW-0717">Septation</keyword>
<comment type="subcellular location">
    <subcellularLocation>
        <location evidence="5">Cytoplasm</location>
    </subcellularLocation>
    <text evidence="5">Localizes to the division site, in a FtsZ-dependent manner.</text>
</comment>
<dbReference type="PANTHER" id="PTHR35798:SF1">
    <property type="entry name" value="CELL DIVISION PROTEIN SEPF"/>
    <property type="match status" value="1"/>
</dbReference>
<dbReference type="PANTHER" id="PTHR35798">
    <property type="entry name" value="CELL DIVISION PROTEIN SEPF"/>
    <property type="match status" value="1"/>
</dbReference>
<keyword evidence="7" id="KW-1185">Reference proteome</keyword>
<reference evidence="6 7" key="1">
    <citation type="submission" date="2016-10" db="EMBL/GenBank/DDBJ databases">
        <title>Complete Genome Sequence of Peptococcaceae strain DCMF.</title>
        <authorList>
            <person name="Edwards R.J."/>
            <person name="Holland S.I."/>
            <person name="Deshpande N.P."/>
            <person name="Wong Y.K."/>
            <person name="Ertan H."/>
            <person name="Manefield M."/>
            <person name="Russell T.L."/>
            <person name="Lee M.J."/>
        </authorList>
    </citation>
    <scope>NUCLEOTIDE SEQUENCE [LARGE SCALE GENOMIC DNA]</scope>
    <source>
        <strain evidence="6 7">DCMF</strain>
    </source>
</reference>
<keyword evidence="1 5" id="KW-0132">Cell division</keyword>
<comment type="similarity">
    <text evidence="5">Belongs to the SepF family.</text>
</comment>
<keyword evidence="3 5" id="KW-0131">Cell cycle</keyword>
<evidence type="ECO:0000256" key="4">
    <source>
        <dbReference type="ARBA" id="ARBA00044936"/>
    </source>
</evidence>
<dbReference type="AlphaFoldDB" id="A0A3G1KR62"/>
<accession>A0A3G1KR62</accession>
<dbReference type="HAMAP" id="MF_01197">
    <property type="entry name" value="SepF"/>
    <property type="match status" value="1"/>
</dbReference>
<evidence type="ECO:0000256" key="3">
    <source>
        <dbReference type="ARBA" id="ARBA00023306"/>
    </source>
</evidence>
<dbReference type="InterPro" id="IPR007561">
    <property type="entry name" value="Cell_div_SepF/SepF-rel"/>
</dbReference>
<dbReference type="InterPro" id="IPR023052">
    <property type="entry name" value="Cell_div_SepF"/>
</dbReference>
<dbReference type="EMBL" id="CP017634">
    <property type="protein sequence ID" value="ATW24948.1"/>
    <property type="molecule type" value="Genomic_DNA"/>
</dbReference>
<comment type="function">
    <text evidence="4 5">Cell division protein that is part of the divisome complex and is recruited early to the Z-ring. Probably stimulates Z-ring formation, perhaps through the cross-linking of FtsZ protofilaments. Its function overlaps with FtsA.</text>
</comment>
<dbReference type="Pfam" id="PF04472">
    <property type="entry name" value="SepF"/>
    <property type="match status" value="1"/>
</dbReference>
<protein>
    <recommendedName>
        <fullName evidence="5">Cell division protein SepF</fullName>
    </recommendedName>
</protein>
<gene>
    <name evidence="5" type="primary">sepF</name>
    <name evidence="6" type="ORF">DCMF_09335</name>
</gene>
<dbReference type="Gene3D" id="3.30.110.150">
    <property type="entry name" value="SepF-like protein"/>
    <property type="match status" value="1"/>
</dbReference>
<dbReference type="InterPro" id="IPR038594">
    <property type="entry name" value="SepF-like_sf"/>
</dbReference>
<proteinExistence type="inferred from homology"/>
<comment type="subunit">
    <text evidence="5">Homodimer. Interacts with FtsZ.</text>
</comment>
<dbReference type="KEGG" id="fwa:DCMF_09335"/>
<evidence type="ECO:0000256" key="1">
    <source>
        <dbReference type="ARBA" id="ARBA00022618"/>
    </source>
</evidence>
<dbReference type="GO" id="GO:0000917">
    <property type="term" value="P:division septum assembly"/>
    <property type="evidence" value="ECO:0007669"/>
    <property type="project" value="UniProtKB-KW"/>
</dbReference>
<evidence type="ECO:0000313" key="6">
    <source>
        <dbReference type="EMBL" id="ATW24948.1"/>
    </source>
</evidence>
<sequence>MPDREVCPQTLLLKGGLKVSKIIDKVMGVIGFEVEDGETEDRLESQMEDSDRIRRQKKANLLSLPTQRPVTMMLIKAKSFDEVESVAQNIKERRPVIVNFDEADKDTAQRMVDFLSGSVFALDGSVQKVAAGTFLFATCNVDVVGQINEEDREKAFFKGFSWTKK</sequence>
<keyword evidence="5" id="KW-0963">Cytoplasm</keyword>
<organism evidence="6 7">
    <name type="scientific">Formimonas warabiya</name>
    <dbReference type="NCBI Taxonomy" id="1761012"/>
    <lineage>
        <taxon>Bacteria</taxon>
        <taxon>Bacillati</taxon>
        <taxon>Bacillota</taxon>
        <taxon>Clostridia</taxon>
        <taxon>Eubacteriales</taxon>
        <taxon>Peptococcaceae</taxon>
        <taxon>Candidatus Formimonas</taxon>
    </lineage>
</organism>
<dbReference type="Proteomes" id="UP000323521">
    <property type="component" value="Chromosome"/>
</dbReference>
<evidence type="ECO:0000313" key="7">
    <source>
        <dbReference type="Proteomes" id="UP000323521"/>
    </source>
</evidence>
<evidence type="ECO:0000256" key="2">
    <source>
        <dbReference type="ARBA" id="ARBA00023210"/>
    </source>
</evidence>
<evidence type="ECO:0000256" key="5">
    <source>
        <dbReference type="HAMAP-Rule" id="MF_01197"/>
    </source>
</evidence>